<dbReference type="InterPro" id="IPR013078">
    <property type="entry name" value="His_Pase_superF_clade-1"/>
</dbReference>
<dbReference type="PANTHER" id="PTHR47623">
    <property type="entry name" value="OS09G0287300 PROTEIN"/>
    <property type="match status" value="1"/>
</dbReference>
<dbReference type="InterPro" id="IPR029033">
    <property type="entry name" value="His_PPase_superfam"/>
</dbReference>
<accession>A0A5J6VA69</accession>
<reference evidence="2 3" key="1">
    <citation type="submission" date="2019-09" db="EMBL/GenBank/DDBJ databases">
        <title>Serinicoccus pratensis sp. nov., isolated from meadow soil.</title>
        <authorList>
            <person name="Zhang W."/>
        </authorList>
    </citation>
    <scope>NUCLEOTIDE SEQUENCE [LARGE SCALE GENOMIC DNA]</scope>
    <source>
        <strain evidence="2 3">W204</strain>
    </source>
</reference>
<dbReference type="PANTHER" id="PTHR47623:SF1">
    <property type="entry name" value="OS09G0287300 PROTEIN"/>
    <property type="match status" value="1"/>
</dbReference>
<evidence type="ECO:0000313" key="2">
    <source>
        <dbReference type="EMBL" id="QFG70176.1"/>
    </source>
</evidence>
<name>A0A5J6VA69_9MICO</name>
<evidence type="ECO:0000313" key="3">
    <source>
        <dbReference type="Proteomes" id="UP000326546"/>
    </source>
</evidence>
<evidence type="ECO:0000256" key="1">
    <source>
        <dbReference type="SAM" id="MobiDB-lite"/>
    </source>
</evidence>
<dbReference type="OrthoDB" id="9810154at2"/>
<dbReference type="AlphaFoldDB" id="A0A5J6VA69"/>
<sequence>MRHGKSDWSVNVSDQDRPLTERGRRQATEAGRWLERHGGALDLALVSPAERANTAWTLAAAELSEPPPVRSERGAYTFDGLDLLALVRSLGQERRVVLVGHNPACEEMVELLTGQRPEMKTSALAVIELPDWRSPGTLVTHGRPPS</sequence>
<organism evidence="2 3">
    <name type="scientific">Ornithinimicrobium pratense</name>
    <dbReference type="NCBI Taxonomy" id="2593973"/>
    <lineage>
        <taxon>Bacteria</taxon>
        <taxon>Bacillati</taxon>
        <taxon>Actinomycetota</taxon>
        <taxon>Actinomycetes</taxon>
        <taxon>Micrococcales</taxon>
        <taxon>Ornithinimicrobiaceae</taxon>
        <taxon>Ornithinimicrobium</taxon>
    </lineage>
</organism>
<protein>
    <submittedName>
        <fullName evidence="2">Histidine phosphatase family protein</fullName>
    </submittedName>
</protein>
<dbReference type="KEGG" id="serw:FY030_05840"/>
<dbReference type="Proteomes" id="UP000326546">
    <property type="component" value="Chromosome"/>
</dbReference>
<dbReference type="CDD" id="cd07067">
    <property type="entry name" value="HP_PGM_like"/>
    <property type="match status" value="1"/>
</dbReference>
<dbReference type="SUPFAM" id="SSF53254">
    <property type="entry name" value="Phosphoglycerate mutase-like"/>
    <property type="match status" value="1"/>
</dbReference>
<feature type="region of interest" description="Disordered" evidence="1">
    <location>
        <begin position="1"/>
        <end position="30"/>
    </location>
</feature>
<keyword evidence="3" id="KW-1185">Reference proteome</keyword>
<dbReference type="EMBL" id="CP044427">
    <property type="protein sequence ID" value="QFG70176.1"/>
    <property type="molecule type" value="Genomic_DNA"/>
</dbReference>
<feature type="compositionally biased region" description="Basic and acidic residues" evidence="1">
    <location>
        <begin position="14"/>
        <end position="30"/>
    </location>
</feature>
<proteinExistence type="predicted"/>
<dbReference type="Pfam" id="PF00300">
    <property type="entry name" value="His_Phos_1"/>
    <property type="match status" value="1"/>
</dbReference>
<dbReference type="Gene3D" id="3.40.50.1240">
    <property type="entry name" value="Phosphoglycerate mutase-like"/>
    <property type="match status" value="1"/>
</dbReference>
<gene>
    <name evidence="2" type="ORF">FY030_05840</name>
</gene>